<comment type="similarity">
    <text evidence="10">Belongs to the class-II aminoacyl-tRNA synthetase family. ProS type 1 subfamily.</text>
</comment>
<evidence type="ECO:0000256" key="8">
    <source>
        <dbReference type="ARBA" id="ARBA00023146"/>
    </source>
</evidence>
<evidence type="ECO:0000259" key="11">
    <source>
        <dbReference type="PROSITE" id="PS50862"/>
    </source>
</evidence>
<comment type="subunit">
    <text evidence="2 10">Homodimer.</text>
</comment>
<dbReference type="SUPFAM" id="SSF55681">
    <property type="entry name" value="Class II aaRS and biotin synthetases"/>
    <property type="match status" value="1"/>
</dbReference>
<evidence type="ECO:0000256" key="2">
    <source>
        <dbReference type="ARBA" id="ARBA00011738"/>
    </source>
</evidence>
<dbReference type="FunFam" id="3.40.50.800:FF:000011">
    <property type="entry name" value="Proline--tRNA ligase"/>
    <property type="match status" value="1"/>
</dbReference>
<dbReference type="InterPro" id="IPR050062">
    <property type="entry name" value="Pro-tRNA_synthetase"/>
</dbReference>
<dbReference type="GO" id="GO:0005524">
    <property type="term" value="F:ATP binding"/>
    <property type="evidence" value="ECO:0007669"/>
    <property type="project" value="UniProtKB-UniRule"/>
</dbReference>
<dbReference type="InterPro" id="IPR045864">
    <property type="entry name" value="aa-tRNA-synth_II/BPL/LPL"/>
</dbReference>
<evidence type="ECO:0000256" key="3">
    <source>
        <dbReference type="ARBA" id="ARBA00022490"/>
    </source>
</evidence>
<dbReference type="SUPFAM" id="SSF52954">
    <property type="entry name" value="Class II aaRS ABD-related"/>
    <property type="match status" value="1"/>
</dbReference>
<dbReference type="PANTHER" id="PTHR42753:SF2">
    <property type="entry name" value="PROLINE--TRNA LIGASE"/>
    <property type="match status" value="1"/>
</dbReference>
<dbReference type="InterPro" id="IPR002314">
    <property type="entry name" value="aa-tRNA-synt_IIb"/>
</dbReference>
<dbReference type="GO" id="GO:0004827">
    <property type="term" value="F:proline-tRNA ligase activity"/>
    <property type="evidence" value="ECO:0007669"/>
    <property type="project" value="UniProtKB-UniRule"/>
</dbReference>
<dbReference type="HAMAP" id="MF_01569">
    <property type="entry name" value="Pro_tRNA_synth_type1"/>
    <property type="match status" value="1"/>
</dbReference>
<organism evidence="12 13">
    <name type="scientific">Candidatus Coprosoma intestinipullorum</name>
    <dbReference type="NCBI Taxonomy" id="2840752"/>
    <lineage>
        <taxon>Bacteria</taxon>
        <taxon>Bacillati</taxon>
        <taxon>Bacillota</taxon>
        <taxon>Bacillota incertae sedis</taxon>
        <taxon>Candidatus Coprosoma</taxon>
    </lineage>
</organism>
<dbReference type="GO" id="GO:0005829">
    <property type="term" value="C:cytosol"/>
    <property type="evidence" value="ECO:0007669"/>
    <property type="project" value="TreeGrafter"/>
</dbReference>
<keyword evidence="4 10" id="KW-0436">Ligase</keyword>
<evidence type="ECO:0000256" key="4">
    <source>
        <dbReference type="ARBA" id="ARBA00022598"/>
    </source>
</evidence>
<comment type="function">
    <text evidence="10">Catalyzes the attachment of proline to tRNA(Pro) in a two-step reaction: proline is first activated by ATP to form Pro-AMP and then transferred to the acceptor end of tRNA(Pro). As ProRS can inadvertently accommodate and process non-cognate amino acids such as alanine and cysteine, to avoid such errors it has two additional distinct editing activities against alanine. One activity is designated as 'pretransfer' editing and involves the tRNA(Pro)-independent hydrolysis of activated Ala-AMP. The other activity is designated 'posttransfer' editing and involves deacylation of mischarged Ala-tRNA(Pro). The misacylated Cys-tRNA(Pro) is not edited by ProRS.</text>
</comment>
<dbReference type="EC" id="6.1.1.15" evidence="10"/>
<dbReference type="InterPro" id="IPR036621">
    <property type="entry name" value="Anticodon-bd_dom_sf"/>
</dbReference>
<keyword evidence="3 10" id="KW-0963">Cytoplasm</keyword>
<dbReference type="Gene3D" id="3.30.930.10">
    <property type="entry name" value="Bira Bifunctional Protein, Domain 2"/>
    <property type="match status" value="2"/>
</dbReference>
<evidence type="ECO:0000256" key="10">
    <source>
        <dbReference type="HAMAP-Rule" id="MF_01569"/>
    </source>
</evidence>
<comment type="caution">
    <text evidence="12">The sequence shown here is derived from an EMBL/GenBank/DDBJ whole genome shotgun (WGS) entry which is preliminary data.</text>
</comment>
<sequence length="562" mass="63582">MKLKNNFFYTIRDDIKDEDSKSGNLLVRSGFIKKEASGVYMFMPFGLRVKKKIENIIRDEMDKSGALEVLMPALIPNDIFKKSGRYDSFGKDMFKLKDRNDRGFCLGPTHEELFVIAAKEKIKSYRDMPFNIYQFQDKFRDEARPRYGLIRTREFTMKDAYSFDLNSETANGSYDKMVRAYMNSFDRMGIDYRIVRADTGLMGGDLSEEFQAITEIGEDTVVLCDKCDFSSNIEVAPVRADTYEVEEKKEKELVETPNVKTIEDIVKFLDINITKTVKTLVYKIDGEIYFILVNGARELNEAKLGKLLKASSVEMATDEDLKKVTDGTFGSLGPVGVDVKIIADNEVLNMSNFVCGANKTGYHYINVNLSDFDVYASGDIVNIKEGDSCPKCGGKIYFEKGIEIGNTFKLGTKYAEALDLNYLDENNNLKPVYMGSYGIGVARCMAAIAEQYSDEFGLVWPVAVAPFTVSIVIINTKDDVQNDLANSLYDKFRENNIDVLLDDRDERAGVKFKDMDLIGIPYRITVGKKATDNIVEFKSRDGKIDEEVSADEIIDKIKELIK</sequence>
<dbReference type="CDD" id="cd04334">
    <property type="entry name" value="ProRS-INS"/>
    <property type="match status" value="1"/>
</dbReference>
<dbReference type="NCBIfam" id="TIGR00409">
    <property type="entry name" value="proS_fam_II"/>
    <property type="match status" value="1"/>
</dbReference>
<dbReference type="PANTHER" id="PTHR42753">
    <property type="entry name" value="MITOCHONDRIAL RIBOSOME PROTEIN L39/PROLYL-TRNA LIGASE FAMILY MEMBER"/>
    <property type="match status" value="1"/>
</dbReference>
<dbReference type="Pfam" id="PF00587">
    <property type="entry name" value="tRNA-synt_2b"/>
    <property type="match status" value="1"/>
</dbReference>
<dbReference type="CDD" id="cd00861">
    <property type="entry name" value="ProRS_anticodon_short"/>
    <property type="match status" value="1"/>
</dbReference>
<dbReference type="PROSITE" id="PS50862">
    <property type="entry name" value="AA_TRNA_LIGASE_II"/>
    <property type="match status" value="1"/>
</dbReference>
<accession>A0A9D0ZRD0</accession>
<dbReference type="InterPro" id="IPR007214">
    <property type="entry name" value="YbaK/aa-tRNA-synth-assoc-dom"/>
</dbReference>
<dbReference type="AlphaFoldDB" id="A0A9D0ZRD0"/>
<name>A0A9D0ZRD0_9FIRM</name>
<gene>
    <name evidence="10" type="primary">proS</name>
    <name evidence="12" type="ORF">IAB27_00370</name>
</gene>
<reference evidence="12" key="2">
    <citation type="journal article" date="2021" name="PeerJ">
        <title>Extensive microbial diversity within the chicken gut microbiome revealed by metagenomics and culture.</title>
        <authorList>
            <person name="Gilroy R."/>
            <person name="Ravi A."/>
            <person name="Getino M."/>
            <person name="Pursley I."/>
            <person name="Horton D.L."/>
            <person name="Alikhan N.F."/>
            <person name="Baker D."/>
            <person name="Gharbi K."/>
            <person name="Hall N."/>
            <person name="Watson M."/>
            <person name="Adriaenssens E.M."/>
            <person name="Foster-Nyarko E."/>
            <person name="Jarju S."/>
            <person name="Secka A."/>
            <person name="Antonio M."/>
            <person name="Oren A."/>
            <person name="Chaudhuri R.R."/>
            <person name="La Ragione R."/>
            <person name="Hildebrand F."/>
            <person name="Pallen M.J."/>
        </authorList>
    </citation>
    <scope>NUCLEOTIDE SEQUENCE</scope>
    <source>
        <strain evidence="12">CHK147-3167</strain>
    </source>
</reference>
<keyword evidence="5 10" id="KW-0547">Nucleotide-binding</keyword>
<protein>
    <recommendedName>
        <fullName evidence="10">Proline--tRNA ligase</fullName>
        <ecNumber evidence="10">6.1.1.15</ecNumber>
    </recommendedName>
    <alternativeName>
        <fullName evidence="10">Prolyl-tRNA synthetase</fullName>
        <shortName evidence="10">ProRS</shortName>
    </alternativeName>
</protein>
<dbReference type="GO" id="GO:0002161">
    <property type="term" value="F:aminoacyl-tRNA deacylase activity"/>
    <property type="evidence" value="ECO:0007669"/>
    <property type="project" value="InterPro"/>
</dbReference>
<evidence type="ECO:0000313" key="13">
    <source>
        <dbReference type="Proteomes" id="UP000886786"/>
    </source>
</evidence>
<dbReference type="InterPro" id="IPR004154">
    <property type="entry name" value="Anticodon-bd"/>
</dbReference>
<comment type="domain">
    <text evidence="10">Consists of three domains: the N-terminal catalytic domain, the editing domain and the C-terminal anticodon-binding domain.</text>
</comment>
<dbReference type="Pfam" id="PF03129">
    <property type="entry name" value="HGTP_anticodon"/>
    <property type="match status" value="1"/>
</dbReference>
<dbReference type="NCBIfam" id="NF006625">
    <property type="entry name" value="PRK09194.1"/>
    <property type="match status" value="1"/>
</dbReference>
<dbReference type="Pfam" id="PF04073">
    <property type="entry name" value="tRNA_edit"/>
    <property type="match status" value="1"/>
</dbReference>
<dbReference type="InterPro" id="IPR023717">
    <property type="entry name" value="Pro-tRNA-Synthase_IIa_type1"/>
</dbReference>
<dbReference type="GO" id="GO:0016740">
    <property type="term" value="F:transferase activity"/>
    <property type="evidence" value="ECO:0007669"/>
    <property type="project" value="UniProtKB-ARBA"/>
</dbReference>
<dbReference type="InterPro" id="IPR036754">
    <property type="entry name" value="YbaK/aa-tRNA-synt-asso_dom_sf"/>
</dbReference>
<evidence type="ECO:0000256" key="7">
    <source>
        <dbReference type="ARBA" id="ARBA00022917"/>
    </source>
</evidence>
<dbReference type="InterPro" id="IPR044140">
    <property type="entry name" value="ProRS_anticodon_short"/>
</dbReference>
<evidence type="ECO:0000256" key="5">
    <source>
        <dbReference type="ARBA" id="ARBA00022741"/>
    </source>
</evidence>
<dbReference type="InterPro" id="IPR002316">
    <property type="entry name" value="Pro-tRNA-ligase_IIa"/>
</dbReference>
<dbReference type="Proteomes" id="UP000886786">
    <property type="component" value="Unassembled WGS sequence"/>
</dbReference>
<dbReference type="Gene3D" id="3.90.960.10">
    <property type="entry name" value="YbaK/aminoacyl-tRNA synthetase-associated domain"/>
    <property type="match status" value="1"/>
</dbReference>
<comment type="catalytic activity">
    <reaction evidence="9 10">
        <text>tRNA(Pro) + L-proline + ATP = L-prolyl-tRNA(Pro) + AMP + diphosphate</text>
        <dbReference type="Rhea" id="RHEA:14305"/>
        <dbReference type="Rhea" id="RHEA-COMP:9700"/>
        <dbReference type="Rhea" id="RHEA-COMP:9702"/>
        <dbReference type="ChEBI" id="CHEBI:30616"/>
        <dbReference type="ChEBI" id="CHEBI:33019"/>
        <dbReference type="ChEBI" id="CHEBI:60039"/>
        <dbReference type="ChEBI" id="CHEBI:78442"/>
        <dbReference type="ChEBI" id="CHEBI:78532"/>
        <dbReference type="ChEBI" id="CHEBI:456215"/>
        <dbReference type="EC" id="6.1.1.15"/>
    </reaction>
</comment>
<dbReference type="PRINTS" id="PR01046">
    <property type="entry name" value="TRNASYNTHPRO"/>
</dbReference>
<evidence type="ECO:0000256" key="1">
    <source>
        <dbReference type="ARBA" id="ARBA00004496"/>
    </source>
</evidence>
<dbReference type="EMBL" id="DVFV01000010">
    <property type="protein sequence ID" value="HIQ90072.1"/>
    <property type="molecule type" value="Genomic_DNA"/>
</dbReference>
<proteinExistence type="inferred from homology"/>
<dbReference type="GO" id="GO:0006433">
    <property type="term" value="P:prolyl-tRNA aminoacylation"/>
    <property type="evidence" value="ECO:0007669"/>
    <property type="project" value="UniProtKB-UniRule"/>
</dbReference>
<keyword evidence="6 10" id="KW-0067">ATP-binding</keyword>
<evidence type="ECO:0000256" key="9">
    <source>
        <dbReference type="ARBA" id="ARBA00047671"/>
    </source>
</evidence>
<keyword evidence="7 10" id="KW-0648">Protein biosynthesis</keyword>
<keyword evidence="8 10" id="KW-0030">Aminoacyl-tRNA synthetase</keyword>
<dbReference type="SUPFAM" id="SSF55826">
    <property type="entry name" value="YbaK/ProRS associated domain"/>
    <property type="match status" value="1"/>
</dbReference>
<reference evidence="12" key="1">
    <citation type="submission" date="2020-10" db="EMBL/GenBank/DDBJ databases">
        <authorList>
            <person name="Gilroy R."/>
        </authorList>
    </citation>
    <scope>NUCLEOTIDE SEQUENCE</scope>
    <source>
        <strain evidence="12">CHK147-3167</strain>
    </source>
</reference>
<dbReference type="GO" id="GO:0140096">
    <property type="term" value="F:catalytic activity, acting on a protein"/>
    <property type="evidence" value="ECO:0007669"/>
    <property type="project" value="UniProtKB-ARBA"/>
</dbReference>
<dbReference type="InterPro" id="IPR006195">
    <property type="entry name" value="aa-tRNA-synth_II"/>
</dbReference>
<comment type="subcellular location">
    <subcellularLocation>
        <location evidence="1 10">Cytoplasm</location>
    </subcellularLocation>
</comment>
<dbReference type="Gene3D" id="3.40.50.800">
    <property type="entry name" value="Anticodon-binding domain"/>
    <property type="match status" value="1"/>
</dbReference>
<dbReference type="InterPro" id="IPR004500">
    <property type="entry name" value="Pro-tRNA-synth_IIa_bac-type"/>
</dbReference>
<feature type="domain" description="Aminoacyl-transfer RNA synthetases class-II family profile" evidence="11">
    <location>
        <begin position="46"/>
        <end position="461"/>
    </location>
</feature>
<evidence type="ECO:0000313" key="12">
    <source>
        <dbReference type="EMBL" id="HIQ90072.1"/>
    </source>
</evidence>
<evidence type="ECO:0000256" key="6">
    <source>
        <dbReference type="ARBA" id="ARBA00022840"/>
    </source>
</evidence>